<dbReference type="Proteomes" id="UP001303889">
    <property type="component" value="Unassembled WGS sequence"/>
</dbReference>
<protein>
    <submittedName>
        <fullName evidence="1">Uncharacterized protein</fullName>
    </submittedName>
</protein>
<name>A0AAN6M878_9PEZI</name>
<dbReference type="InterPro" id="IPR019734">
    <property type="entry name" value="TPR_rpt"/>
</dbReference>
<dbReference type="InterPro" id="IPR011990">
    <property type="entry name" value="TPR-like_helical_dom_sf"/>
</dbReference>
<reference evidence="1" key="1">
    <citation type="journal article" date="2023" name="Mol. Phylogenet. Evol.">
        <title>Genome-scale phylogeny and comparative genomics of the fungal order Sordariales.</title>
        <authorList>
            <person name="Hensen N."/>
            <person name="Bonometti L."/>
            <person name="Westerberg I."/>
            <person name="Brannstrom I.O."/>
            <person name="Guillou S."/>
            <person name="Cros-Aarteil S."/>
            <person name="Calhoun S."/>
            <person name="Haridas S."/>
            <person name="Kuo A."/>
            <person name="Mondo S."/>
            <person name="Pangilinan J."/>
            <person name="Riley R."/>
            <person name="LaButti K."/>
            <person name="Andreopoulos B."/>
            <person name="Lipzen A."/>
            <person name="Chen C."/>
            <person name="Yan M."/>
            <person name="Daum C."/>
            <person name="Ng V."/>
            <person name="Clum A."/>
            <person name="Steindorff A."/>
            <person name="Ohm R.A."/>
            <person name="Martin F."/>
            <person name="Silar P."/>
            <person name="Natvig D.O."/>
            <person name="Lalanne C."/>
            <person name="Gautier V."/>
            <person name="Ament-Velasquez S.L."/>
            <person name="Kruys A."/>
            <person name="Hutchinson M.I."/>
            <person name="Powell A.J."/>
            <person name="Barry K."/>
            <person name="Miller A.N."/>
            <person name="Grigoriev I.V."/>
            <person name="Debuchy R."/>
            <person name="Gladieux P."/>
            <person name="Hiltunen Thoren M."/>
            <person name="Johannesson H."/>
        </authorList>
    </citation>
    <scope>NUCLEOTIDE SEQUENCE</scope>
    <source>
        <strain evidence="1">CBS 103.79</strain>
    </source>
</reference>
<dbReference type="SUPFAM" id="SSF48452">
    <property type="entry name" value="TPR-like"/>
    <property type="match status" value="1"/>
</dbReference>
<comment type="caution">
    <text evidence="1">The sequence shown here is derived from an EMBL/GenBank/DDBJ whole genome shotgun (WGS) entry which is preliminary data.</text>
</comment>
<gene>
    <name evidence="1" type="ORF">C8A05DRAFT_39969</name>
</gene>
<organism evidence="1 2">
    <name type="scientific">Staphylotrichum tortipilum</name>
    <dbReference type="NCBI Taxonomy" id="2831512"/>
    <lineage>
        <taxon>Eukaryota</taxon>
        <taxon>Fungi</taxon>
        <taxon>Dikarya</taxon>
        <taxon>Ascomycota</taxon>
        <taxon>Pezizomycotina</taxon>
        <taxon>Sordariomycetes</taxon>
        <taxon>Sordariomycetidae</taxon>
        <taxon>Sordariales</taxon>
        <taxon>Chaetomiaceae</taxon>
        <taxon>Staphylotrichum</taxon>
    </lineage>
</organism>
<dbReference type="EMBL" id="MU856595">
    <property type="protein sequence ID" value="KAK3896491.1"/>
    <property type="molecule type" value="Genomic_DNA"/>
</dbReference>
<accession>A0AAN6M878</accession>
<reference evidence="1" key="2">
    <citation type="submission" date="2023-05" db="EMBL/GenBank/DDBJ databases">
        <authorList>
            <consortium name="Lawrence Berkeley National Laboratory"/>
            <person name="Steindorff A."/>
            <person name="Hensen N."/>
            <person name="Bonometti L."/>
            <person name="Westerberg I."/>
            <person name="Brannstrom I.O."/>
            <person name="Guillou S."/>
            <person name="Cros-Aarteil S."/>
            <person name="Calhoun S."/>
            <person name="Haridas S."/>
            <person name="Kuo A."/>
            <person name="Mondo S."/>
            <person name="Pangilinan J."/>
            <person name="Riley R."/>
            <person name="Labutti K."/>
            <person name="Andreopoulos B."/>
            <person name="Lipzen A."/>
            <person name="Chen C."/>
            <person name="Yanf M."/>
            <person name="Daum C."/>
            <person name="Ng V."/>
            <person name="Clum A."/>
            <person name="Ohm R."/>
            <person name="Martin F."/>
            <person name="Silar P."/>
            <person name="Natvig D."/>
            <person name="Lalanne C."/>
            <person name="Gautier V."/>
            <person name="Ament-Velasquez S.L."/>
            <person name="Kruys A."/>
            <person name="Hutchinson M.I."/>
            <person name="Powell A.J."/>
            <person name="Barry K."/>
            <person name="Miller A.N."/>
            <person name="Grigoriev I.V."/>
            <person name="Debuchy R."/>
            <person name="Gladieux P."/>
            <person name="Thoren M.H."/>
            <person name="Johannesson H."/>
        </authorList>
    </citation>
    <scope>NUCLEOTIDE SEQUENCE</scope>
    <source>
        <strain evidence="1">CBS 103.79</strain>
    </source>
</reference>
<dbReference type="SMART" id="SM00028">
    <property type="entry name" value="TPR"/>
    <property type="match status" value="2"/>
</dbReference>
<evidence type="ECO:0000313" key="2">
    <source>
        <dbReference type="Proteomes" id="UP001303889"/>
    </source>
</evidence>
<sequence>MSRFLFSWLFSKLANPILTRIPSLHPTAATDVLDFKHLKGQQQKLCDALKGQRPTKNPRDLVLFQFLLKLEASQRARAATTKQRTRLSYVPPSYPPCVAPFSKLKKTMIDDLLLETHHRGTYMLVRSLTPQDRTTAIVAIVEDENGDVLLVQLRHQADDGEPLVLEGTVMILKEPFLKVMLDGSYGLRVDHLSDVVFLPANDERIPAAWRRIPDHSGTALAWKAQGNQHFNRSEYRSAIKCYTQSIACPSTPEETCTTRLGRSLAFLKVGQYDAALSDAEFVTTMAAAASKLAEKARLHKAEALYGLERYRECCEVLKEPLRLDPPDNVAARGRLIYAKVRLDEQTHGKYPFKRLYVEAAKLRPPHLDRATYIGPVRVQEAGSRGRGLFTTKAVKAGDLLFCEKAFTFAFFDEDADTGEVPLLLDPEAGGTRGTQSDLVSMSIQKLHRNPSLIPTITKLHPGSYQPVATTQVDGQPIID</sequence>
<evidence type="ECO:0000313" key="1">
    <source>
        <dbReference type="EMBL" id="KAK3896491.1"/>
    </source>
</evidence>
<dbReference type="PANTHER" id="PTHR47643">
    <property type="entry name" value="TPR DOMAIN PROTEIN (AFU_ORTHOLOGUE AFUA_5G12710)"/>
    <property type="match status" value="1"/>
</dbReference>
<proteinExistence type="predicted"/>
<dbReference type="AlphaFoldDB" id="A0AAN6M878"/>
<dbReference type="PANTHER" id="PTHR47643:SF2">
    <property type="entry name" value="TPR DOMAIN PROTEIN (AFU_ORTHOLOGUE AFUA_5G12710)"/>
    <property type="match status" value="1"/>
</dbReference>
<keyword evidence="2" id="KW-1185">Reference proteome</keyword>
<dbReference type="Gene3D" id="1.25.40.10">
    <property type="entry name" value="Tetratricopeptide repeat domain"/>
    <property type="match status" value="1"/>
</dbReference>
<feature type="non-terminal residue" evidence="1">
    <location>
        <position position="479"/>
    </location>
</feature>
<dbReference type="InterPro" id="IPR053209">
    <property type="entry name" value="Gramillin-biosynth_MTr"/>
</dbReference>